<feature type="transmembrane region" description="Helical" evidence="2">
    <location>
        <begin position="317"/>
        <end position="337"/>
    </location>
</feature>
<keyword evidence="5" id="KW-0808">Transferase</keyword>
<organism evidence="5 6">
    <name type="scientific">Nocardioides jiangsuensis</name>
    <dbReference type="NCBI Taxonomy" id="2866161"/>
    <lineage>
        <taxon>Bacteria</taxon>
        <taxon>Bacillati</taxon>
        <taxon>Actinomycetota</taxon>
        <taxon>Actinomycetes</taxon>
        <taxon>Propionibacteriales</taxon>
        <taxon>Nocardioidaceae</taxon>
        <taxon>Nocardioides</taxon>
    </lineage>
</organism>
<feature type="transmembrane region" description="Helical" evidence="2">
    <location>
        <begin position="171"/>
        <end position="190"/>
    </location>
</feature>
<dbReference type="Pfam" id="PF19040">
    <property type="entry name" value="SGNH"/>
    <property type="match status" value="1"/>
</dbReference>
<accession>A0ABS7RHJ1</accession>
<feature type="transmembrane region" description="Helical" evidence="2">
    <location>
        <begin position="138"/>
        <end position="159"/>
    </location>
</feature>
<dbReference type="RefSeq" id="WP_221024173.1">
    <property type="nucleotide sequence ID" value="NZ_JAIEZQ010000001.1"/>
</dbReference>
<keyword evidence="2" id="KW-0472">Membrane</keyword>
<keyword evidence="5" id="KW-0012">Acyltransferase</keyword>
<keyword evidence="2" id="KW-1133">Transmembrane helix</keyword>
<name>A0ABS7RHJ1_9ACTN</name>
<evidence type="ECO:0000259" key="4">
    <source>
        <dbReference type="Pfam" id="PF19040"/>
    </source>
</evidence>
<keyword evidence="2" id="KW-0812">Transmembrane</keyword>
<evidence type="ECO:0000256" key="2">
    <source>
        <dbReference type="SAM" id="Phobius"/>
    </source>
</evidence>
<feature type="transmembrane region" description="Helical" evidence="2">
    <location>
        <begin position="202"/>
        <end position="220"/>
    </location>
</feature>
<dbReference type="EMBL" id="JAIEZQ010000001">
    <property type="protein sequence ID" value="MBY9074504.1"/>
    <property type="molecule type" value="Genomic_DNA"/>
</dbReference>
<feature type="compositionally biased region" description="Low complexity" evidence="1">
    <location>
        <begin position="394"/>
        <end position="411"/>
    </location>
</feature>
<sequence length="686" mass="73617">MPWSYRPALDGLRSVAVYLVLLFHCGLASVGGGFIGVDLFFVLSGFLVSNVILSELDSTGRLSLGRFYARRVRRLLPAAVVVVVATSLMFLLTTSLVRRVPLVTDAQSALLYVANWNFLSQQNDYFATGVDESPFLHFWSLAIEEQFYVVFPVLLLLLVRASRRWAGATAAALAGLLALSLASQLAWAGVDPNRAYYGTDARLYQLLAGALLAVTLRGLARRPGSALAGTGALAGLAGLLLLGSGAVELSPSWRGVGATLASAVLVAGLMLSDDGWLSRRLSGRTPVYLGKVSYGTYLWHWPVILVLQEVLAVRPAVLAVISAVLSTGLAVLSYELFEMPIRTVSHLRRYTWSTVVAGVAASALVATAVVPVVLESDRKPRLVQAAAVSWAPGSTPGGTATATPASTTVGPTDRERRAPVPAIDWRAVLDDTGPMPPCSVERPQDCVVVRGDGPHITLVGDSQARMLGPMFIKLAQEHDLTLSLNVMPACSWQAGLVNVTQPLENQRKCRSLRAEWYDEALPVLDPDLVVLATLPRDDEAEWAGNLVRDGGSDETLSELNFAATTETLDTITSQGRRALVVTSMLGTPGMDPLDCLATATRLDQCEVPVPAETPVSDAYYRIASERSADVFTLDVNPIICVGAPRCLPVVDGIVVWKNRNHFTTTIATHFRREVWSALRATGALKG</sequence>
<feature type="region of interest" description="Disordered" evidence="1">
    <location>
        <begin position="394"/>
        <end position="417"/>
    </location>
</feature>
<dbReference type="Proteomes" id="UP000754710">
    <property type="component" value="Unassembled WGS sequence"/>
</dbReference>
<evidence type="ECO:0000313" key="6">
    <source>
        <dbReference type="Proteomes" id="UP000754710"/>
    </source>
</evidence>
<reference evidence="5 6" key="1">
    <citation type="submission" date="2021-08" db="EMBL/GenBank/DDBJ databases">
        <title>Nocardioides bacterium WL0053 sp. nov., isolated from the sediment.</title>
        <authorList>
            <person name="Wang L."/>
            <person name="Zhang D."/>
            <person name="Zhang A."/>
        </authorList>
    </citation>
    <scope>NUCLEOTIDE SEQUENCE [LARGE SCALE GENOMIC DNA]</scope>
    <source>
        <strain evidence="5 6">WL0053</strain>
    </source>
</reference>
<feature type="transmembrane region" description="Helical" evidence="2">
    <location>
        <begin position="349"/>
        <end position="374"/>
    </location>
</feature>
<feature type="transmembrane region" description="Helical" evidence="2">
    <location>
        <begin position="227"/>
        <end position="247"/>
    </location>
</feature>
<evidence type="ECO:0000259" key="3">
    <source>
        <dbReference type="Pfam" id="PF01757"/>
    </source>
</evidence>
<feature type="transmembrane region" description="Helical" evidence="2">
    <location>
        <begin position="74"/>
        <end position="92"/>
    </location>
</feature>
<dbReference type="PANTHER" id="PTHR23028:SF53">
    <property type="entry name" value="ACYL_TRANSF_3 DOMAIN-CONTAINING PROTEIN"/>
    <property type="match status" value="1"/>
</dbReference>
<feature type="domain" description="SGNH" evidence="4">
    <location>
        <begin position="444"/>
        <end position="673"/>
    </location>
</feature>
<dbReference type="GO" id="GO:0016746">
    <property type="term" value="F:acyltransferase activity"/>
    <property type="evidence" value="ECO:0007669"/>
    <property type="project" value="UniProtKB-KW"/>
</dbReference>
<comment type="caution">
    <text evidence="5">The sequence shown here is derived from an EMBL/GenBank/DDBJ whole genome shotgun (WGS) entry which is preliminary data.</text>
</comment>
<dbReference type="InterPro" id="IPR050879">
    <property type="entry name" value="Acyltransferase_3"/>
</dbReference>
<feature type="domain" description="Acyltransferase 3" evidence="3">
    <location>
        <begin position="7"/>
        <end position="334"/>
    </location>
</feature>
<feature type="transmembrane region" description="Helical" evidence="2">
    <location>
        <begin position="20"/>
        <end position="53"/>
    </location>
</feature>
<dbReference type="PANTHER" id="PTHR23028">
    <property type="entry name" value="ACETYLTRANSFERASE"/>
    <property type="match status" value="1"/>
</dbReference>
<proteinExistence type="predicted"/>
<protein>
    <submittedName>
        <fullName evidence="5">Acyltransferase</fullName>
    </submittedName>
</protein>
<gene>
    <name evidence="5" type="ORF">K1X13_06700</name>
</gene>
<dbReference type="InterPro" id="IPR002656">
    <property type="entry name" value="Acyl_transf_3_dom"/>
</dbReference>
<dbReference type="Pfam" id="PF01757">
    <property type="entry name" value="Acyl_transf_3"/>
    <property type="match status" value="1"/>
</dbReference>
<evidence type="ECO:0000256" key="1">
    <source>
        <dbReference type="SAM" id="MobiDB-lite"/>
    </source>
</evidence>
<keyword evidence="6" id="KW-1185">Reference proteome</keyword>
<evidence type="ECO:0000313" key="5">
    <source>
        <dbReference type="EMBL" id="MBY9074504.1"/>
    </source>
</evidence>
<dbReference type="InterPro" id="IPR043968">
    <property type="entry name" value="SGNH"/>
</dbReference>